<dbReference type="InterPro" id="IPR028309">
    <property type="entry name" value="RB_fam"/>
</dbReference>
<feature type="region of interest" description="Disordered" evidence="8">
    <location>
        <begin position="1193"/>
        <end position="1244"/>
    </location>
</feature>
<dbReference type="OrthoDB" id="844594at2759"/>
<evidence type="ECO:0000259" key="9">
    <source>
        <dbReference type="SMART" id="SM01367"/>
    </source>
</evidence>
<feature type="domain" description="Retinoblastoma-associated protein A-box" evidence="10">
    <location>
        <begin position="711"/>
        <end position="901"/>
    </location>
</feature>
<dbReference type="AlphaFoldDB" id="A0A0L0DN74"/>
<feature type="region of interest" description="Disordered" evidence="8">
    <location>
        <begin position="390"/>
        <end position="414"/>
    </location>
</feature>
<dbReference type="Gene3D" id="1.10.472.140">
    <property type="match status" value="1"/>
</dbReference>
<evidence type="ECO:0000256" key="1">
    <source>
        <dbReference type="ARBA" id="ARBA00004123"/>
    </source>
</evidence>
<keyword evidence="3" id="KW-0678">Repressor</keyword>
<evidence type="ECO:0000256" key="5">
    <source>
        <dbReference type="ARBA" id="ARBA00023163"/>
    </source>
</evidence>
<proteinExistence type="inferred from homology"/>
<keyword evidence="4" id="KW-0805">Transcription regulation</keyword>
<evidence type="ECO:0000256" key="6">
    <source>
        <dbReference type="ARBA" id="ARBA00023242"/>
    </source>
</evidence>
<dbReference type="SMART" id="SM01368">
    <property type="entry name" value="RB_A"/>
    <property type="match status" value="1"/>
</dbReference>
<dbReference type="GeneID" id="25560945"/>
<evidence type="ECO:0000313" key="12">
    <source>
        <dbReference type="Proteomes" id="UP000054408"/>
    </source>
</evidence>
<evidence type="ECO:0000259" key="10">
    <source>
        <dbReference type="SMART" id="SM01368"/>
    </source>
</evidence>
<keyword evidence="12" id="KW-1185">Reference proteome</keyword>
<feature type="region of interest" description="Disordered" evidence="8">
    <location>
        <begin position="689"/>
        <end position="712"/>
    </location>
</feature>
<dbReference type="InterPro" id="IPR024599">
    <property type="entry name" value="RB_N"/>
</dbReference>
<keyword evidence="5" id="KW-0804">Transcription</keyword>
<keyword evidence="7" id="KW-0131">Cell cycle</keyword>
<reference evidence="11 12" key="1">
    <citation type="submission" date="2010-05" db="EMBL/GenBank/DDBJ databases">
        <title>The Genome Sequence of Thecamonas trahens ATCC 50062.</title>
        <authorList>
            <consortium name="The Broad Institute Genome Sequencing Platform"/>
            <person name="Russ C."/>
            <person name="Cuomo C."/>
            <person name="Shea T."/>
            <person name="Young S.K."/>
            <person name="Zeng Q."/>
            <person name="Koehrsen M."/>
            <person name="Haas B."/>
            <person name="Borodovsky M."/>
            <person name="Guigo R."/>
            <person name="Alvarado L."/>
            <person name="Berlin A."/>
            <person name="Bochicchio J."/>
            <person name="Borenstein D."/>
            <person name="Chapman S."/>
            <person name="Chen Z."/>
            <person name="Freedman E."/>
            <person name="Gellesch M."/>
            <person name="Goldberg J."/>
            <person name="Griggs A."/>
            <person name="Gujja S."/>
            <person name="Heilman E."/>
            <person name="Heiman D."/>
            <person name="Hepburn T."/>
            <person name="Howarth C."/>
            <person name="Jen D."/>
            <person name="Larson L."/>
            <person name="Mehta T."/>
            <person name="Park D."/>
            <person name="Pearson M."/>
            <person name="Roberts A."/>
            <person name="Saif S."/>
            <person name="Shenoy N."/>
            <person name="Sisk P."/>
            <person name="Stolte C."/>
            <person name="Sykes S."/>
            <person name="Thomson T."/>
            <person name="Walk T."/>
            <person name="White J."/>
            <person name="Yandava C."/>
            <person name="Burger G."/>
            <person name="Gray M.W."/>
            <person name="Holland P.W.H."/>
            <person name="King N."/>
            <person name="Lang F.B.F."/>
            <person name="Roger A.J."/>
            <person name="Ruiz-Trillo I."/>
            <person name="Lander E."/>
            <person name="Nusbaum C."/>
        </authorList>
    </citation>
    <scope>NUCLEOTIDE SEQUENCE [LARGE SCALE GENOMIC DNA]</scope>
    <source>
        <strain evidence="11 12">ATCC 50062</strain>
    </source>
</reference>
<dbReference type="PANTHER" id="PTHR13742:SF17">
    <property type="entry name" value="RE32990P-RELATED"/>
    <property type="match status" value="1"/>
</dbReference>
<dbReference type="GO" id="GO:0006357">
    <property type="term" value="P:regulation of transcription by RNA polymerase II"/>
    <property type="evidence" value="ECO:0007669"/>
    <property type="project" value="InterPro"/>
</dbReference>
<evidence type="ECO:0000256" key="2">
    <source>
        <dbReference type="ARBA" id="ARBA00009475"/>
    </source>
</evidence>
<evidence type="ECO:0000256" key="3">
    <source>
        <dbReference type="ARBA" id="ARBA00022491"/>
    </source>
</evidence>
<feature type="compositionally biased region" description="Low complexity" evidence="8">
    <location>
        <begin position="981"/>
        <end position="993"/>
    </location>
</feature>
<feature type="domain" description="Retinoblastoma-associated protein N-terminal" evidence="9">
    <location>
        <begin position="406"/>
        <end position="533"/>
    </location>
</feature>
<dbReference type="Proteomes" id="UP000054408">
    <property type="component" value="Unassembled WGS sequence"/>
</dbReference>
<dbReference type="GO" id="GO:0005634">
    <property type="term" value="C:nucleus"/>
    <property type="evidence" value="ECO:0007669"/>
    <property type="project" value="UniProtKB-SubCell"/>
</dbReference>
<evidence type="ECO:0000313" key="11">
    <source>
        <dbReference type="EMBL" id="KNC53471.1"/>
    </source>
</evidence>
<evidence type="ECO:0000256" key="7">
    <source>
        <dbReference type="ARBA" id="ARBA00023306"/>
    </source>
</evidence>
<evidence type="ECO:0000256" key="4">
    <source>
        <dbReference type="ARBA" id="ARBA00023015"/>
    </source>
</evidence>
<dbReference type="GO" id="GO:0000785">
    <property type="term" value="C:chromatin"/>
    <property type="evidence" value="ECO:0007669"/>
    <property type="project" value="TreeGrafter"/>
</dbReference>
<protein>
    <recommendedName>
        <fullName evidence="13">Retinoblastoma-associated protein A-box domain-containing protein</fullName>
    </recommendedName>
</protein>
<accession>A0A0L0DN74</accession>
<comment type="similarity">
    <text evidence="2">Belongs to the retinoblastoma protein (RB) family.</text>
</comment>
<dbReference type="Pfam" id="PF01857">
    <property type="entry name" value="RB_B"/>
    <property type="match status" value="1"/>
</dbReference>
<dbReference type="SMART" id="SM01367">
    <property type="entry name" value="DUF3452"/>
    <property type="match status" value="1"/>
</dbReference>
<dbReference type="GO" id="GO:0000977">
    <property type="term" value="F:RNA polymerase II transcription regulatory region sequence-specific DNA binding"/>
    <property type="evidence" value="ECO:0007669"/>
    <property type="project" value="TreeGrafter"/>
</dbReference>
<dbReference type="GO" id="GO:0005667">
    <property type="term" value="C:transcription regulator complex"/>
    <property type="evidence" value="ECO:0007669"/>
    <property type="project" value="TreeGrafter"/>
</dbReference>
<dbReference type="Gene3D" id="1.10.472.10">
    <property type="entry name" value="Cyclin-like"/>
    <property type="match status" value="2"/>
</dbReference>
<sequence length="1244" mass="130227">MPSRRRVEVAQQVLARLTSLQQPATGALIGVVMSGRCRVAAAVAAELDAGDLAELESVLVGGLAVVGVYMVHKSAQIADAASRLARVAAEGDRDSALVLTLALDGSSRGRPKATDASAPQSRIEVVARSGKASEEFVGIWAELPVVADLGARDIAREAARAAAEAVGRVACLRIGDAVAFAPWMAGRRVSVRELMDGSSEGTAGAIGAKANVLCQPGVRSSVVNGAASGRGLTAARLAVAGWIAADERDSFAAVTAAWAVDATRAIAAIARSWAEDGAGTGLAPSRIFIRTPSSGLLLSIPRMAAEPAEQALAVLSDVVGDEASLVAEALGSVGAEVEALAASLFHKAHEGFAADEAPEDRQLAAAALYLAVHAQDIEAACGTEGGLSAGLPQSRSKAGGVSRSGNKAGGRIGATGGSSPSLSLTKLLREAETSLLDFFGAAKSVIHVLSLDGAFDAHLKMVERGFVVATILFQKYDKVWAWAVRSEGGGEPLMYSLGWHLFVLARDALLGSPPDLVNSYYLLLSVVAVATSLLPGASLSDAFAAARSGESVEAHLRVLAGENRIEPDHLVEVYTSAMAEKLDELLGRWMSSAARGKTKISAGSVAKHLHTLLGKASAEYSTHHEALGGLDERTFLSESGPGGGPLSGVSKLSTSSRKFYAVTPPRTPSTARAGRVLAAATASPSLVNSALRYPESPSRGGRSGGSGVPATPMSSAHSLVRWLRSMFDVPRNGSVPVPDVVARFVEAASAENVTVDGVSGRAAGLVAKVDLGGELGASNERAALGLALYYEVLHVLLESEEARLGMTDFSALLASDAFHTALVGVSLEVVIFSYKVSQAEFPAVLGALPVDAFHFVKILDSFITAATARLRLPEPLRQHLREVEESVLDSHAWQSVVLERLLSAESPYVPAVDEFVQTTKDALLSSLARKPVLRPADLYAESPRKPRTGGLGSGRRPTRTSLFQEPRSGDDDEEAAHDEGGASSEGKASGSSRSGTAVSLEVFMRKVLGLLFKRLTDLCARLGVPRLVMVQSWEAVAHVLVAARALLWRRHLDVLVICTLYGVARANSITDYTFKKIIEQYRAQPQASSKVYKSVLLEASSGASGDIIAFYNQVYIPAMKPYLLKLQTAAESRATEGDLLDDKLDAVRVGQQNLFLSPLRSRSPARRSGPAAGARYDFGLSPAKRLHEINRALRNKRARSGDTGSAPGSAGGSTASAGSGSEEEAGVEERGGDVGPVRKRRKKL</sequence>
<feature type="compositionally biased region" description="Low complexity" evidence="8">
    <location>
        <begin position="1201"/>
        <end position="1220"/>
    </location>
</feature>
<dbReference type="RefSeq" id="XP_013761795.1">
    <property type="nucleotide sequence ID" value="XM_013906341.1"/>
</dbReference>
<dbReference type="InterPro" id="IPR002719">
    <property type="entry name" value="RB_B"/>
</dbReference>
<dbReference type="SUPFAM" id="SSF47954">
    <property type="entry name" value="Cyclin-like"/>
    <property type="match status" value="2"/>
</dbReference>
<dbReference type="InterPro" id="IPR002720">
    <property type="entry name" value="RB_A"/>
</dbReference>
<dbReference type="GO" id="GO:2000134">
    <property type="term" value="P:negative regulation of G1/S transition of mitotic cell cycle"/>
    <property type="evidence" value="ECO:0007669"/>
    <property type="project" value="TreeGrafter"/>
</dbReference>
<dbReference type="GO" id="GO:0030154">
    <property type="term" value="P:cell differentiation"/>
    <property type="evidence" value="ECO:0007669"/>
    <property type="project" value="TreeGrafter"/>
</dbReference>
<dbReference type="PANTHER" id="PTHR13742">
    <property type="entry name" value="RETINOBLASTOMA-ASSOCIATED PROTEIN RB -RELATED"/>
    <property type="match status" value="1"/>
</dbReference>
<gene>
    <name evidence="11" type="ORF">AMSG_01185</name>
</gene>
<dbReference type="Pfam" id="PF01858">
    <property type="entry name" value="RB_A"/>
    <property type="match status" value="1"/>
</dbReference>
<dbReference type="Pfam" id="PF11934">
    <property type="entry name" value="DUF3452"/>
    <property type="match status" value="1"/>
</dbReference>
<organism evidence="11 12">
    <name type="scientific">Thecamonas trahens ATCC 50062</name>
    <dbReference type="NCBI Taxonomy" id="461836"/>
    <lineage>
        <taxon>Eukaryota</taxon>
        <taxon>Apusozoa</taxon>
        <taxon>Apusomonadida</taxon>
        <taxon>Apusomonadidae</taxon>
        <taxon>Thecamonas</taxon>
    </lineage>
</organism>
<feature type="region of interest" description="Disordered" evidence="8">
    <location>
        <begin position="1158"/>
        <end position="1177"/>
    </location>
</feature>
<evidence type="ECO:0008006" key="13">
    <source>
        <dbReference type="Google" id="ProtNLM"/>
    </source>
</evidence>
<feature type="compositionally biased region" description="Low complexity" evidence="8">
    <location>
        <begin position="1158"/>
        <end position="1175"/>
    </location>
</feature>
<evidence type="ECO:0000256" key="8">
    <source>
        <dbReference type="SAM" id="MobiDB-lite"/>
    </source>
</evidence>
<keyword evidence="6" id="KW-0539">Nucleus</keyword>
<dbReference type="InterPro" id="IPR036915">
    <property type="entry name" value="Cyclin-like_sf"/>
</dbReference>
<name>A0A0L0DN74_THETB</name>
<feature type="region of interest" description="Disordered" evidence="8">
    <location>
        <begin position="938"/>
        <end position="993"/>
    </location>
</feature>
<dbReference type="STRING" id="461836.A0A0L0DN74"/>
<dbReference type="eggNOG" id="KOG1010">
    <property type="taxonomic scope" value="Eukaryota"/>
</dbReference>
<dbReference type="EMBL" id="GL349437">
    <property type="protein sequence ID" value="KNC53471.1"/>
    <property type="molecule type" value="Genomic_DNA"/>
</dbReference>
<comment type="subcellular location">
    <subcellularLocation>
        <location evidence="1">Nucleus</location>
    </subcellularLocation>
</comment>